<evidence type="ECO:0000313" key="2">
    <source>
        <dbReference type="Proteomes" id="UP000499080"/>
    </source>
</evidence>
<name>A0A4Y2EWT6_ARAVE</name>
<keyword evidence="2" id="KW-1185">Reference proteome</keyword>
<protein>
    <submittedName>
        <fullName evidence="1">Uncharacterized protein</fullName>
    </submittedName>
</protein>
<dbReference type="AlphaFoldDB" id="A0A4Y2EWT6"/>
<sequence>MDWAAFAAGDGTQIVFIKNKMNSVLYQDVLPDSLSPVNHIMTSGVWTFQQVNALGAYFLLYTILYEVERGKNSSIAVSKSGPESKVKTFGSFWLKMFTRVGDSTEASLI</sequence>
<accession>A0A4Y2EWT6</accession>
<proteinExistence type="predicted"/>
<gene>
    <name evidence="1" type="ORF">AVEN_89651_1</name>
</gene>
<organism evidence="1 2">
    <name type="scientific">Araneus ventricosus</name>
    <name type="common">Orbweaver spider</name>
    <name type="synonym">Epeira ventricosa</name>
    <dbReference type="NCBI Taxonomy" id="182803"/>
    <lineage>
        <taxon>Eukaryota</taxon>
        <taxon>Metazoa</taxon>
        <taxon>Ecdysozoa</taxon>
        <taxon>Arthropoda</taxon>
        <taxon>Chelicerata</taxon>
        <taxon>Arachnida</taxon>
        <taxon>Araneae</taxon>
        <taxon>Araneomorphae</taxon>
        <taxon>Entelegynae</taxon>
        <taxon>Araneoidea</taxon>
        <taxon>Araneidae</taxon>
        <taxon>Araneus</taxon>
    </lineage>
</organism>
<comment type="caution">
    <text evidence="1">The sequence shown here is derived from an EMBL/GenBank/DDBJ whole genome shotgun (WGS) entry which is preliminary data.</text>
</comment>
<reference evidence="1 2" key="1">
    <citation type="journal article" date="2019" name="Sci. Rep.">
        <title>Orb-weaving spider Araneus ventricosus genome elucidates the spidroin gene catalogue.</title>
        <authorList>
            <person name="Kono N."/>
            <person name="Nakamura H."/>
            <person name="Ohtoshi R."/>
            <person name="Moran D.A.P."/>
            <person name="Shinohara A."/>
            <person name="Yoshida Y."/>
            <person name="Fujiwara M."/>
            <person name="Mori M."/>
            <person name="Tomita M."/>
            <person name="Arakawa K."/>
        </authorList>
    </citation>
    <scope>NUCLEOTIDE SEQUENCE [LARGE SCALE GENOMIC DNA]</scope>
</reference>
<evidence type="ECO:0000313" key="1">
    <source>
        <dbReference type="EMBL" id="GBM32658.1"/>
    </source>
</evidence>
<dbReference type="Proteomes" id="UP000499080">
    <property type="component" value="Unassembled WGS sequence"/>
</dbReference>
<dbReference type="EMBL" id="BGPR01000714">
    <property type="protein sequence ID" value="GBM32658.1"/>
    <property type="molecule type" value="Genomic_DNA"/>
</dbReference>
<dbReference type="OrthoDB" id="3263820at2759"/>